<organism evidence="1 2">
    <name type="scientific">Trifolium medium</name>
    <dbReference type="NCBI Taxonomy" id="97028"/>
    <lineage>
        <taxon>Eukaryota</taxon>
        <taxon>Viridiplantae</taxon>
        <taxon>Streptophyta</taxon>
        <taxon>Embryophyta</taxon>
        <taxon>Tracheophyta</taxon>
        <taxon>Spermatophyta</taxon>
        <taxon>Magnoliopsida</taxon>
        <taxon>eudicotyledons</taxon>
        <taxon>Gunneridae</taxon>
        <taxon>Pentapetalae</taxon>
        <taxon>rosids</taxon>
        <taxon>fabids</taxon>
        <taxon>Fabales</taxon>
        <taxon>Fabaceae</taxon>
        <taxon>Papilionoideae</taxon>
        <taxon>50 kb inversion clade</taxon>
        <taxon>NPAAA clade</taxon>
        <taxon>Hologalegina</taxon>
        <taxon>IRL clade</taxon>
        <taxon>Trifolieae</taxon>
        <taxon>Trifolium</taxon>
    </lineage>
</organism>
<evidence type="ECO:0000313" key="2">
    <source>
        <dbReference type="Proteomes" id="UP000265520"/>
    </source>
</evidence>
<dbReference type="EMBL" id="LXQA011116065">
    <property type="protein sequence ID" value="MCI85470.1"/>
    <property type="molecule type" value="Genomic_DNA"/>
</dbReference>
<feature type="non-terminal residue" evidence="1">
    <location>
        <position position="38"/>
    </location>
</feature>
<dbReference type="Proteomes" id="UP000265520">
    <property type="component" value="Unassembled WGS sequence"/>
</dbReference>
<reference evidence="1 2" key="1">
    <citation type="journal article" date="2018" name="Front. Plant Sci.">
        <title>Red Clover (Trifolium pratense) and Zigzag Clover (T. medium) - A Picture of Genomic Similarities and Differences.</title>
        <authorList>
            <person name="Dluhosova J."/>
            <person name="Istvanek J."/>
            <person name="Nedelnik J."/>
            <person name="Repkova J."/>
        </authorList>
    </citation>
    <scope>NUCLEOTIDE SEQUENCE [LARGE SCALE GENOMIC DNA]</scope>
    <source>
        <strain evidence="2">cv. 10/8</strain>
        <tissue evidence="1">Leaf</tissue>
    </source>
</reference>
<comment type="caution">
    <text evidence="1">The sequence shown here is derived from an EMBL/GenBank/DDBJ whole genome shotgun (WGS) entry which is preliminary data.</text>
</comment>
<name>A0A392VGG5_9FABA</name>
<protein>
    <submittedName>
        <fullName evidence="1">Uncharacterized protein</fullName>
    </submittedName>
</protein>
<dbReference type="AlphaFoldDB" id="A0A392VGG5"/>
<keyword evidence="2" id="KW-1185">Reference proteome</keyword>
<accession>A0A392VGG5</accession>
<sequence>MAPGARKSKICCHVSFVAAPGANLMAPEAKFPVSDPFD</sequence>
<evidence type="ECO:0000313" key="1">
    <source>
        <dbReference type="EMBL" id="MCI85470.1"/>
    </source>
</evidence>
<proteinExistence type="predicted"/>